<gene>
    <name evidence="1" type="ORF">D1614_04925</name>
</gene>
<evidence type="ECO:0000313" key="2">
    <source>
        <dbReference type="Proteomes" id="UP000265926"/>
    </source>
</evidence>
<dbReference type="RefSeq" id="WP_119436778.1">
    <property type="nucleotide sequence ID" value="NZ_QWGR01000002.1"/>
</dbReference>
<reference evidence="1 2" key="1">
    <citation type="submission" date="2018-08" db="EMBL/GenBank/DDBJ databases">
        <title>Pallidiluteibacterium maritimus gen. nov., sp. nov., isolated from coastal sediment.</title>
        <authorList>
            <person name="Zhou L.Y."/>
        </authorList>
    </citation>
    <scope>NUCLEOTIDE SEQUENCE [LARGE SCALE GENOMIC DNA]</scope>
    <source>
        <strain evidence="1 2">XSD2</strain>
    </source>
</reference>
<name>A0A399T7H1_9BACT</name>
<protein>
    <recommendedName>
        <fullName evidence="3">Helix-hairpin-helix domain-containing protein</fullName>
    </recommendedName>
</protein>
<evidence type="ECO:0008006" key="3">
    <source>
        <dbReference type="Google" id="ProtNLM"/>
    </source>
</evidence>
<accession>A0A399T7H1</accession>
<dbReference type="Proteomes" id="UP000265926">
    <property type="component" value="Unassembled WGS sequence"/>
</dbReference>
<dbReference type="AlphaFoldDB" id="A0A399T7H1"/>
<evidence type="ECO:0000313" key="1">
    <source>
        <dbReference type="EMBL" id="RIJ50091.1"/>
    </source>
</evidence>
<dbReference type="OrthoDB" id="9766750at2"/>
<dbReference type="InterPro" id="IPR010994">
    <property type="entry name" value="RuvA_2-like"/>
</dbReference>
<dbReference type="SUPFAM" id="SSF47781">
    <property type="entry name" value="RuvA domain 2-like"/>
    <property type="match status" value="1"/>
</dbReference>
<organism evidence="1 2">
    <name type="scientific">Maribellus luteus</name>
    <dbReference type="NCBI Taxonomy" id="2305463"/>
    <lineage>
        <taxon>Bacteria</taxon>
        <taxon>Pseudomonadati</taxon>
        <taxon>Bacteroidota</taxon>
        <taxon>Bacteroidia</taxon>
        <taxon>Marinilabiliales</taxon>
        <taxon>Prolixibacteraceae</taxon>
        <taxon>Maribellus</taxon>
    </lineage>
</organism>
<keyword evidence="2" id="KW-1185">Reference proteome</keyword>
<sequence length="680" mass="77431">MKRATQHIILLLLLGIPFLSLGQNISPDKIIETIVESQLENMEEEADAALITEDLEQLLNDPININATTAGELSKMYLLNSIQINKLLAYVDAYGPVYSIFEFTTIDGFTPELLQKMQLFIVFGPPTTSPTSFKEETKYKRQELLLRSLGTIQKARGYRTNDEGTKPYEGNRFRYYSRYRLEAGDKLSAGLTAEKDPGEAFFKGSNKQGFDFYSGNVSMKINPVFERITVGDYIVRSGQGLVLWQGFSPGKSADVLGIMKYGQGVRPYTSVDENLYFRGATTSIQLKKNTIHLFVSQKNADANLDTEVDGTSVFTSLQTSGYHRTQSEIADEKSVKYRNAGVVFSRTFSKLKLGTTFIYQHFDTPFSPADQLYNQFKFKGTENFTGGIDYLFSTGKYQFFGEAAVSKSGAKAFLQGSIIHLNDRLNVAAQFRHFDKNYHALWGQAFSESSAVANETGFYMGIRFLPAKRITLAAYSDFYRSPWISYTTAGPASGYDVFAQADFQLSERFKCYLRVKSETKDQKNKAEKLSVNLPERTQRIRLHAEYFITEKLRWSSRLEHSSFRGSKKEQGILGYQDLLYKPTNIPLSLSGRLAYFNTSNYDARIYAYENDLLYTFSVPAFFGKGWRTYLNFKYKISDRAELWFKLANTHWTDRNIIGSGYNEIAGKDKTEVKMQLRLKF</sequence>
<proteinExistence type="predicted"/>
<comment type="caution">
    <text evidence="1">The sequence shown here is derived from an EMBL/GenBank/DDBJ whole genome shotgun (WGS) entry which is preliminary data.</text>
</comment>
<dbReference type="EMBL" id="QWGR01000002">
    <property type="protein sequence ID" value="RIJ50091.1"/>
    <property type="molecule type" value="Genomic_DNA"/>
</dbReference>